<dbReference type="Proteomes" id="UP001163046">
    <property type="component" value="Unassembled WGS sequence"/>
</dbReference>
<dbReference type="PANTHER" id="PTHR46791:SF5">
    <property type="entry name" value="CLR5 DOMAIN-CONTAINING PROTEIN-RELATED"/>
    <property type="match status" value="1"/>
</dbReference>
<evidence type="ECO:0000259" key="1">
    <source>
        <dbReference type="PROSITE" id="PS50994"/>
    </source>
</evidence>
<dbReference type="InterPro" id="IPR012337">
    <property type="entry name" value="RNaseH-like_sf"/>
</dbReference>
<dbReference type="InterPro" id="IPR001584">
    <property type="entry name" value="Integrase_cat-core"/>
</dbReference>
<dbReference type="AlphaFoldDB" id="A0A9X0CW04"/>
<gene>
    <name evidence="2" type="ORF">OS493_002222</name>
</gene>
<dbReference type="GO" id="GO:0003676">
    <property type="term" value="F:nucleic acid binding"/>
    <property type="evidence" value="ECO:0007669"/>
    <property type="project" value="InterPro"/>
</dbReference>
<dbReference type="Gene3D" id="3.30.420.10">
    <property type="entry name" value="Ribonuclease H-like superfamily/Ribonuclease H"/>
    <property type="match status" value="1"/>
</dbReference>
<feature type="domain" description="Integrase catalytic" evidence="1">
    <location>
        <begin position="209"/>
        <end position="389"/>
    </location>
</feature>
<organism evidence="2 3">
    <name type="scientific">Desmophyllum pertusum</name>
    <dbReference type="NCBI Taxonomy" id="174260"/>
    <lineage>
        <taxon>Eukaryota</taxon>
        <taxon>Metazoa</taxon>
        <taxon>Cnidaria</taxon>
        <taxon>Anthozoa</taxon>
        <taxon>Hexacorallia</taxon>
        <taxon>Scleractinia</taxon>
        <taxon>Caryophylliina</taxon>
        <taxon>Caryophylliidae</taxon>
        <taxon>Desmophyllum</taxon>
    </lineage>
</organism>
<sequence length="471" mass="54415">MQFSLFPLFFQSEIKMADKTELMVSILKRHKLENLIEVFQEEKITPDVIPLLSVCEMNQLGVNNRADMMNLRVECAIYGRRKPQRKRLRSGAPEFNIPKSVLENHLEEGFMIKEIASMLSVSESTIYRRMQSYGLSSQDFSDISDGELDRHITELSKEFPLCGEGMMKFLLQERGIKVQRMRLRDSIHRVDLEGVRERKKGRLQRRVYNVQGPNHLWHIDTNHKLVRWNFIIIGGIDGYSRLPVMLECADNNKAATVLASFLEAVDRFGLPSRIRTDQGRENVSIVDYMISRRGRDRGSAITGKSTHNQRIERLWKDVYQGVLGLHYQLFYFMEDEGILDHLNDLHLAALHHVYLSKIQEKLDIWNRAWSQHRMRTTRSSPIRMWVAGQLQNPVGIELRGEAIPSYGVEGFIDDEAEDGSGRPIFDPPSFQLSDNCREQLSIEIPATWISPNFGIDLYLKALDIITHSEGT</sequence>
<evidence type="ECO:0000313" key="2">
    <source>
        <dbReference type="EMBL" id="KAJ7375449.1"/>
    </source>
</evidence>
<protein>
    <recommendedName>
        <fullName evidence="1">Integrase catalytic domain-containing protein</fullName>
    </recommendedName>
</protein>
<dbReference type="InterPro" id="IPR036397">
    <property type="entry name" value="RNaseH_sf"/>
</dbReference>
<dbReference type="PROSITE" id="PS50994">
    <property type="entry name" value="INTEGRASE"/>
    <property type="match status" value="1"/>
</dbReference>
<dbReference type="Pfam" id="PF24764">
    <property type="entry name" value="rva_4"/>
    <property type="match status" value="1"/>
</dbReference>
<reference evidence="2" key="1">
    <citation type="submission" date="2023-01" db="EMBL/GenBank/DDBJ databases">
        <title>Genome assembly of the deep-sea coral Lophelia pertusa.</title>
        <authorList>
            <person name="Herrera S."/>
            <person name="Cordes E."/>
        </authorList>
    </citation>
    <scope>NUCLEOTIDE SEQUENCE</scope>
    <source>
        <strain evidence="2">USNM1676648</strain>
        <tissue evidence="2">Polyp</tissue>
    </source>
</reference>
<evidence type="ECO:0000313" key="3">
    <source>
        <dbReference type="Proteomes" id="UP001163046"/>
    </source>
</evidence>
<dbReference type="OrthoDB" id="5981593at2759"/>
<dbReference type="PANTHER" id="PTHR46791">
    <property type="entry name" value="EXPRESSED PROTEIN"/>
    <property type="match status" value="1"/>
</dbReference>
<dbReference type="SUPFAM" id="SSF53098">
    <property type="entry name" value="Ribonuclease H-like"/>
    <property type="match status" value="1"/>
</dbReference>
<dbReference type="InterPro" id="IPR058913">
    <property type="entry name" value="Integrase_dom_put"/>
</dbReference>
<name>A0A9X0CW04_9CNID</name>
<keyword evidence="3" id="KW-1185">Reference proteome</keyword>
<dbReference type="EMBL" id="MU826826">
    <property type="protein sequence ID" value="KAJ7375449.1"/>
    <property type="molecule type" value="Genomic_DNA"/>
</dbReference>
<accession>A0A9X0CW04</accession>
<proteinExistence type="predicted"/>
<comment type="caution">
    <text evidence="2">The sequence shown here is derived from an EMBL/GenBank/DDBJ whole genome shotgun (WGS) entry which is preliminary data.</text>
</comment>
<dbReference type="GO" id="GO:0015074">
    <property type="term" value="P:DNA integration"/>
    <property type="evidence" value="ECO:0007669"/>
    <property type="project" value="InterPro"/>
</dbReference>